<dbReference type="InterPro" id="IPR006140">
    <property type="entry name" value="D-isomer_DH_NAD-bd"/>
</dbReference>
<dbReference type="Pfam" id="PF00389">
    <property type="entry name" value="2-Hacid_dh"/>
    <property type="match status" value="1"/>
</dbReference>
<dbReference type="InterPro" id="IPR036291">
    <property type="entry name" value="NAD(P)-bd_dom_sf"/>
</dbReference>
<proteinExistence type="inferred from homology"/>
<evidence type="ECO:0000256" key="2">
    <source>
        <dbReference type="ARBA" id="ARBA00023002"/>
    </source>
</evidence>
<evidence type="ECO:0000313" key="7">
    <source>
        <dbReference type="EMBL" id="ABX09220.1"/>
    </source>
</evidence>
<feature type="domain" description="D-isomer specific 2-hydroxyacid dehydrogenase NAD-binding" evidence="6">
    <location>
        <begin position="96"/>
        <end position="285"/>
    </location>
</feature>
<dbReference type="PROSITE" id="PS00670">
    <property type="entry name" value="D_2_HYDROXYACID_DH_2"/>
    <property type="match status" value="1"/>
</dbReference>
<dbReference type="SUPFAM" id="SSF52283">
    <property type="entry name" value="Formate/glycerate dehydrogenase catalytic domain-like"/>
    <property type="match status" value="1"/>
</dbReference>
<dbReference type="EMBL" id="CP000878">
    <property type="protein sequence ID" value="ABX09220.1"/>
    <property type="molecule type" value="Genomic_DNA"/>
</dbReference>
<dbReference type="InterPro" id="IPR050418">
    <property type="entry name" value="D-iso_2-hydroxyacid_DH_PdxB"/>
</dbReference>
<reference evidence="7 8" key="1">
    <citation type="journal article" date="2007" name="PLoS Genet.">
        <title>Patterns and implications of gene gain and loss in the evolution of Prochlorococcus.</title>
        <authorList>
            <person name="Kettler G.C."/>
            <person name="Martiny A.C."/>
            <person name="Huang K."/>
            <person name="Zucker J."/>
            <person name="Coleman M.L."/>
            <person name="Rodrigue S."/>
            <person name="Chen F."/>
            <person name="Lapidus A."/>
            <person name="Ferriera S."/>
            <person name="Johnson J."/>
            <person name="Steglich C."/>
            <person name="Church G.M."/>
            <person name="Richardson P."/>
            <person name="Chisholm S.W."/>
        </authorList>
    </citation>
    <scope>NUCLEOTIDE SEQUENCE [LARGE SCALE GENOMIC DNA]</scope>
    <source>
        <strain evidence="8">MIT 9211</strain>
    </source>
</reference>
<accession>A9BBK8</accession>
<evidence type="ECO:0000259" key="5">
    <source>
        <dbReference type="Pfam" id="PF00389"/>
    </source>
</evidence>
<evidence type="ECO:0000256" key="4">
    <source>
        <dbReference type="RuleBase" id="RU003719"/>
    </source>
</evidence>
<keyword evidence="2 4" id="KW-0560">Oxidoreductase</keyword>
<organism evidence="7 8">
    <name type="scientific">Prochlorococcus marinus (strain MIT 9211)</name>
    <dbReference type="NCBI Taxonomy" id="93059"/>
    <lineage>
        <taxon>Bacteria</taxon>
        <taxon>Bacillati</taxon>
        <taxon>Cyanobacteriota</taxon>
        <taxon>Cyanophyceae</taxon>
        <taxon>Synechococcales</taxon>
        <taxon>Prochlorococcaceae</taxon>
        <taxon>Prochlorococcus</taxon>
    </lineage>
</organism>
<evidence type="ECO:0000313" key="8">
    <source>
        <dbReference type="Proteomes" id="UP000000788"/>
    </source>
</evidence>
<keyword evidence="8" id="KW-1185">Reference proteome</keyword>
<dbReference type="Proteomes" id="UP000000788">
    <property type="component" value="Chromosome"/>
</dbReference>
<dbReference type="Gene3D" id="3.40.50.720">
    <property type="entry name" value="NAD(P)-binding Rossmann-like Domain"/>
    <property type="match status" value="2"/>
</dbReference>
<dbReference type="PANTHER" id="PTHR43761:SF1">
    <property type="entry name" value="D-ISOMER SPECIFIC 2-HYDROXYACID DEHYDROGENASE CATALYTIC DOMAIN-CONTAINING PROTEIN-RELATED"/>
    <property type="match status" value="1"/>
</dbReference>
<dbReference type="RefSeq" id="WP_012195841.1">
    <property type="nucleotide sequence ID" value="NC_009976.1"/>
</dbReference>
<gene>
    <name evidence="7" type="ordered locus">P9211_12891</name>
</gene>
<dbReference type="Pfam" id="PF02826">
    <property type="entry name" value="2-Hacid_dh_C"/>
    <property type="match status" value="1"/>
</dbReference>
<dbReference type="HOGENOM" id="CLU_019796_1_1_3"/>
<dbReference type="SUPFAM" id="SSF51735">
    <property type="entry name" value="NAD(P)-binding Rossmann-fold domains"/>
    <property type="match status" value="1"/>
</dbReference>
<dbReference type="OrthoDB" id="9805416at2"/>
<dbReference type="PROSITE" id="PS00065">
    <property type="entry name" value="D_2_HYDROXYACID_DH_1"/>
    <property type="match status" value="1"/>
</dbReference>
<sequence length="317" mass="36033">MQNDIVSVTDHIKDYIVERDILGEYFSDQLTSQTTIALVWHEVINQDFLSKYPSIRAIVRYGVGFDNIDLEICRKRKIIVVNTPDYGIDEVSDTALAMILCLTRKINSFQEFAKEDEYSWSGKDIPFPVKRIRDMSLGIIGLGRIGGCLARKFTALSNNVGFHDPYLPSGVEKVLGLKRFQSLQDLLRNSDIVSIHTPLNHESKGLVNEDFISNMKDGSYLINVSRGAIVKDKSIIYDALVSHKLEGYGTDVWTQEPPTDKDQLYINWKKENAYAGRIIINPHTAYYSHESLEEARTKACKNCLNIIKGRNIINRIV</sequence>
<dbReference type="GO" id="GO:0051287">
    <property type="term" value="F:NAD binding"/>
    <property type="evidence" value="ECO:0007669"/>
    <property type="project" value="InterPro"/>
</dbReference>
<dbReference type="eggNOG" id="COG1052">
    <property type="taxonomic scope" value="Bacteria"/>
</dbReference>
<feature type="domain" description="D-isomer specific 2-hydroxyacid dehydrogenase catalytic" evidence="5">
    <location>
        <begin position="34"/>
        <end position="316"/>
    </location>
</feature>
<keyword evidence="3" id="KW-0520">NAD</keyword>
<dbReference type="GO" id="GO:0016616">
    <property type="term" value="F:oxidoreductase activity, acting on the CH-OH group of donors, NAD or NADP as acceptor"/>
    <property type="evidence" value="ECO:0007669"/>
    <property type="project" value="InterPro"/>
</dbReference>
<comment type="similarity">
    <text evidence="1 4">Belongs to the D-isomer specific 2-hydroxyacid dehydrogenase family.</text>
</comment>
<evidence type="ECO:0000259" key="6">
    <source>
        <dbReference type="Pfam" id="PF02826"/>
    </source>
</evidence>
<dbReference type="AlphaFoldDB" id="A9BBK8"/>
<dbReference type="KEGG" id="pmj:P9211_12891"/>
<dbReference type="InterPro" id="IPR029752">
    <property type="entry name" value="D-isomer_DH_CS1"/>
</dbReference>
<dbReference type="STRING" id="93059.P9211_12891"/>
<dbReference type="InterPro" id="IPR006139">
    <property type="entry name" value="D-isomer_2_OHA_DH_cat_dom"/>
</dbReference>
<dbReference type="InterPro" id="IPR029753">
    <property type="entry name" value="D-isomer_DH_CS"/>
</dbReference>
<evidence type="ECO:0000256" key="1">
    <source>
        <dbReference type="ARBA" id="ARBA00005854"/>
    </source>
</evidence>
<evidence type="ECO:0000256" key="3">
    <source>
        <dbReference type="ARBA" id="ARBA00023027"/>
    </source>
</evidence>
<name>A9BBK8_PROM4</name>
<dbReference type="PANTHER" id="PTHR43761">
    <property type="entry name" value="D-ISOMER SPECIFIC 2-HYDROXYACID DEHYDROGENASE FAMILY PROTEIN (AFU_ORTHOLOGUE AFUA_1G13630)"/>
    <property type="match status" value="1"/>
</dbReference>
<protein>
    <submittedName>
        <fullName evidence="7">Lactate dehydrogenase and related dehydrogenase</fullName>
    </submittedName>
</protein>